<reference evidence="1" key="1">
    <citation type="submission" date="2021-02" db="EMBL/GenBank/DDBJ databases">
        <authorList>
            <person name="Nowell W R."/>
        </authorList>
    </citation>
    <scope>NUCLEOTIDE SEQUENCE</scope>
</reference>
<keyword evidence="3" id="KW-1185">Reference proteome</keyword>
<proteinExistence type="predicted"/>
<gene>
    <name evidence="1" type="ORF">BJG266_LOCUS40773</name>
    <name evidence="2" type="ORF">QVE165_LOCUS57656</name>
</gene>
<sequence length="73" mass="8413">MAPTVSVQDCSTRINYGCYEDSTNILVITVNQMLRIYNLFLLSDTGIDRVNRNYLKQLDKYSSQSEQTHCPSF</sequence>
<feature type="non-terminal residue" evidence="1">
    <location>
        <position position="1"/>
    </location>
</feature>
<evidence type="ECO:0000313" key="1">
    <source>
        <dbReference type="EMBL" id="CAF1457146.1"/>
    </source>
</evidence>
<dbReference type="Proteomes" id="UP000663832">
    <property type="component" value="Unassembled WGS sequence"/>
</dbReference>
<dbReference type="EMBL" id="CAJNOM010002415">
    <property type="protein sequence ID" value="CAF1632224.1"/>
    <property type="molecule type" value="Genomic_DNA"/>
</dbReference>
<comment type="caution">
    <text evidence="1">The sequence shown here is derived from an EMBL/GenBank/DDBJ whole genome shotgun (WGS) entry which is preliminary data.</text>
</comment>
<dbReference type="AlphaFoldDB" id="A0A815Q215"/>
<accession>A0A815Q215</accession>
<dbReference type="Proteomes" id="UP000663877">
    <property type="component" value="Unassembled WGS sequence"/>
</dbReference>
<name>A0A815Q215_9BILA</name>
<evidence type="ECO:0000313" key="3">
    <source>
        <dbReference type="Proteomes" id="UP000663832"/>
    </source>
</evidence>
<evidence type="ECO:0000313" key="4">
    <source>
        <dbReference type="Proteomes" id="UP000663877"/>
    </source>
</evidence>
<organism evidence="1 4">
    <name type="scientific">Adineta steineri</name>
    <dbReference type="NCBI Taxonomy" id="433720"/>
    <lineage>
        <taxon>Eukaryota</taxon>
        <taxon>Metazoa</taxon>
        <taxon>Spiralia</taxon>
        <taxon>Gnathifera</taxon>
        <taxon>Rotifera</taxon>
        <taxon>Eurotatoria</taxon>
        <taxon>Bdelloidea</taxon>
        <taxon>Adinetida</taxon>
        <taxon>Adinetidae</taxon>
        <taxon>Adineta</taxon>
    </lineage>
</organism>
<evidence type="ECO:0000313" key="2">
    <source>
        <dbReference type="EMBL" id="CAF1632224.1"/>
    </source>
</evidence>
<dbReference type="EMBL" id="CAJNOI010002089">
    <property type="protein sequence ID" value="CAF1457146.1"/>
    <property type="molecule type" value="Genomic_DNA"/>
</dbReference>
<protein>
    <submittedName>
        <fullName evidence="1">Uncharacterized protein</fullName>
    </submittedName>
</protein>